<comment type="caution">
    <text evidence="1">The sequence shown here is derived from an EMBL/GenBank/DDBJ whole genome shotgun (WGS) entry which is preliminary data.</text>
</comment>
<reference evidence="1" key="1">
    <citation type="journal article" date="2015" name="Nature">
        <title>Complex archaea that bridge the gap between prokaryotes and eukaryotes.</title>
        <authorList>
            <person name="Spang A."/>
            <person name="Saw J.H."/>
            <person name="Jorgensen S.L."/>
            <person name="Zaremba-Niedzwiedzka K."/>
            <person name="Martijn J."/>
            <person name="Lind A.E."/>
            <person name="van Eijk R."/>
            <person name="Schleper C."/>
            <person name="Guy L."/>
            <person name="Ettema T.J."/>
        </authorList>
    </citation>
    <scope>NUCLEOTIDE SEQUENCE</scope>
</reference>
<evidence type="ECO:0000313" key="1">
    <source>
        <dbReference type="EMBL" id="KKK84818.1"/>
    </source>
</evidence>
<gene>
    <name evidence="1" type="ORF">LCGC14_2779510</name>
</gene>
<proteinExistence type="predicted"/>
<dbReference type="EMBL" id="LAZR01051595">
    <property type="protein sequence ID" value="KKK84818.1"/>
    <property type="molecule type" value="Genomic_DNA"/>
</dbReference>
<organism evidence="1">
    <name type="scientific">marine sediment metagenome</name>
    <dbReference type="NCBI Taxonomy" id="412755"/>
    <lineage>
        <taxon>unclassified sequences</taxon>
        <taxon>metagenomes</taxon>
        <taxon>ecological metagenomes</taxon>
    </lineage>
</organism>
<sequence>TGLLYGAYSKDTVLRAPDLLQLPDQDFIQFFFRVDTSIPGWVLGNIGDTISFNQEEGFEFKRTGDERIDSVHVKSGTMSIYVRSSIKHEGILTLSSDHIKIGGEEYHEVISISDPSGMYEETINMDIAGSTIILDNSVPDSTSIHLNAEFALINSGADILSSEEVQVINSFRNLEFSAVYGYIGAYDSVIIDRAELEFELLQGNFEGRIKLADPQISIRTDNNMGVPFAVELRDLEAHFQDGTGTPITIDTSANPIKFGAPDISQVGESVKDSTFINNTNSDIHLAATSDLKSFQYSVRVIANPDGPRNNFILENSKLSISVEGLIPLDLRMEDVVLGDTFDFELGSDPDSDFSSDDVKYMMMQIETDNGMPIDLGIQVYFIDTTQNWLRLDSLFGADRDIFESGVIDANGRVI</sequence>
<dbReference type="AlphaFoldDB" id="A0A0F8YTN7"/>
<feature type="non-terminal residue" evidence="1">
    <location>
        <position position="1"/>
    </location>
</feature>
<feature type="non-terminal residue" evidence="1">
    <location>
        <position position="414"/>
    </location>
</feature>
<protein>
    <submittedName>
        <fullName evidence="1">Uncharacterized protein</fullName>
    </submittedName>
</protein>
<accession>A0A0F8YTN7</accession>
<name>A0A0F8YTN7_9ZZZZ</name>